<organism evidence="9 10">
    <name type="scientific">Caulobacter henricii</name>
    <dbReference type="NCBI Taxonomy" id="69395"/>
    <lineage>
        <taxon>Bacteria</taxon>
        <taxon>Pseudomonadati</taxon>
        <taxon>Pseudomonadota</taxon>
        <taxon>Alphaproteobacteria</taxon>
        <taxon>Caulobacterales</taxon>
        <taxon>Caulobacteraceae</taxon>
        <taxon>Caulobacter</taxon>
    </lineage>
</organism>
<evidence type="ECO:0000256" key="3">
    <source>
        <dbReference type="ARBA" id="ARBA00022432"/>
    </source>
</evidence>
<dbReference type="InterPro" id="IPR023096">
    <property type="entry name" value="G6P_Isomerase_C"/>
</dbReference>
<dbReference type="Pfam" id="PF00342">
    <property type="entry name" value="PGI"/>
    <property type="match status" value="1"/>
</dbReference>
<keyword evidence="10" id="KW-1185">Reference proteome</keyword>
<dbReference type="PROSITE" id="PS00174">
    <property type="entry name" value="P_GLUCOSE_ISOMERASE_2"/>
    <property type="match status" value="1"/>
</dbReference>
<feature type="active site" evidence="7">
    <location>
        <position position="380"/>
    </location>
</feature>
<keyword evidence="4 7" id="KW-0324">Glycolysis</keyword>
<accession>A0A0P0NW42</accession>
<dbReference type="Gene3D" id="3.40.50.10490">
    <property type="entry name" value="Glucose-6-phosphate isomerase like protein, domain 1"/>
    <property type="match status" value="2"/>
</dbReference>
<evidence type="ECO:0000256" key="8">
    <source>
        <dbReference type="RuleBase" id="RU000612"/>
    </source>
</evidence>
<gene>
    <name evidence="7" type="primary">pgi</name>
    <name evidence="9" type="ORF">AQ619_00945</name>
</gene>
<dbReference type="GO" id="GO:0097367">
    <property type="term" value="F:carbohydrate derivative binding"/>
    <property type="evidence" value="ECO:0007669"/>
    <property type="project" value="InterPro"/>
</dbReference>
<dbReference type="KEGG" id="chq:AQ619_00945"/>
<dbReference type="NCBIfam" id="NF001211">
    <property type="entry name" value="PRK00179.1"/>
    <property type="match status" value="1"/>
</dbReference>
<comment type="pathway">
    <text evidence="1 7 8">Carbohydrate degradation; glycolysis; D-glyceraldehyde 3-phosphate and glycerone phosphate from D-glucose: step 2/4.</text>
</comment>
<dbReference type="GO" id="GO:0048029">
    <property type="term" value="F:monosaccharide binding"/>
    <property type="evidence" value="ECO:0007669"/>
    <property type="project" value="TreeGrafter"/>
</dbReference>
<dbReference type="HAMAP" id="MF_00473">
    <property type="entry name" value="G6P_isomerase"/>
    <property type="match status" value="1"/>
</dbReference>
<comment type="catalytic activity">
    <reaction evidence="6 7 8">
        <text>alpha-D-glucose 6-phosphate = beta-D-fructose 6-phosphate</text>
        <dbReference type="Rhea" id="RHEA:11816"/>
        <dbReference type="ChEBI" id="CHEBI:57634"/>
        <dbReference type="ChEBI" id="CHEBI:58225"/>
        <dbReference type="EC" id="5.3.1.9"/>
    </reaction>
</comment>
<dbReference type="InterPro" id="IPR046348">
    <property type="entry name" value="SIS_dom_sf"/>
</dbReference>
<proteinExistence type="inferred from homology"/>
<keyword evidence="7" id="KW-0963">Cytoplasm</keyword>
<dbReference type="PROSITE" id="PS00765">
    <property type="entry name" value="P_GLUCOSE_ISOMERASE_1"/>
    <property type="match status" value="1"/>
</dbReference>
<dbReference type="GO" id="GO:0006094">
    <property type="term" value="P:gluconeogenesis"/>
    <property type="evidence" value="ECO:0007669"/>
    <property type="project" value="UniProtKB-UniRule"/>
</dbReference>
<dbReference type="SUPFAM" id="SSF53697">
    <property type="entry name" value="SIS domain"/>
    <property type="match status" value="1"/>
</dbReference>
<dbReference type="UniPathway" id="UPA00109">
    <property type="reaction ID" value="UER00181"/>
</dbReference>
<comment type="pathway">
    <text evidence="7">Carbohydrate biosynthesis; gluconeogenesis.</text>
</comment>
<protein>
    <recommendedName>
        <fullName evidence="7">Glucose-6-phosphate isomerase</fullName>
        <shortName evidence="7">GPI</shortName>
        <ecNumber evidence="7">5.3.1.9</ecNumber>
    </recommendedName>
    <alternativeName>
        <fullName evidence="7">Phosphoglucose isomerase</fullName>
        <shortName evidence="7">PGI</shortName>
    </alternativeName>
    <alternativeName>
        <fullName evidence="7">Phosphohexose isomerase</fullName>
        <shortName evidence="7">PHI</shortName>
    </alternativeName>
</protein>
<dbReference type="EMBL" id="CP013002">
    <property type="protein sequence ID" value="ALL12038.1"/>
    <property type="molecule type" value="Genomic_DNA"/>
</dbReference>
<comment type="similarity">
    <text evidence="2 7 8">Belongs to the GPI family.</text>
</comment>
<feature type="active site" evidence="7">
    <location>
        <position position="508"/>
    </location>
</feature>
<dbReference type="GO" id="GO:0004347">
    <property type="term" value="F:glucose-6-phosphate isomerase activity"/>
    <property type="evidence" value="ECO:0007669"/>
    <property type="project" value="UniProtKB-UniRule"/>
</dbReference>
<evidence type="ECO:0000256" key="1">
    <source>
        <dbReference type="ARBA" id="ARBA00004926"/>
    </source>
</evidence>
<dbReference type="STRING" id="69395.AQ619_00945"/>
<dbReference type="CDD" id="cd05015">
    <property type="entry name" value="SIS_PGI_1"/>
    <property type="match status" value="1"/>
</dbReference>
<dbReference type="InterPro" id="IPR001672">
    <property type="entry name" value="G6P_Isomerase"/>
</dbReference>
<evidence type="ECO:0000256" key="6">
    <source>
        <dbReference type="ARBA" id="ARBA00029321"/>
    </source>
</evidence>
<evidence type="ECO:0000313" key="10">
    <source>
        <dbReference type="Proteomes" id="UP000056905"/>
    </source>
</evidence>
<dbReference type="GO" id="GO:0005829">
    <property type="term" value="C:cytosol"/>
    <property type="evidence" value="ECO:0007669"/>
    <property type="project" value="TreeGrafter"/>
</dbReference>
<sequence>MADLDAAWTRLEAAARAAGDKRIVEMFDAEPDRLANLTLDVAGLHIDLSKQAWDEAGLEAALDLAHAADVEGARARMLAGEAINSSESRAVLHTALRAAADADIKAQGVAVMAEVETVRQRMKTFAEAVRSGAIRGATGKPFKAILHIGIGGSDLGPRLLWDALRPVKPQIDLRFVANVDGAEFLLTTADLDPTETLVIIVSKTFTTQETLANAGAARAWLAEALGEEAAGQHLASISTALDKTAAFGISDERVFGFWDWVGGRYSLWSSVSLSVAVACGWEVFEGFLAGAAEMDAHFAGAPLERNAPVLLALAQIFNRNGLDRRARSVVPYSHRLRRLAAFLQQLEMESNGKSVGPDGQPARRGTATVVFGDEGTNVQHAYFQCMHQGTDITPMELIGLARSDEGPAGQHEKLLSNLLAQAEAFMVGRSTDDVRAELVAKGVPEAEIATLAPQRTFAGNRPSTLLLLERLTPRTFGALIALYEHKTFVEGVIWGINSFDQWGVELGKVMAGRILPELESGAVGRHDPSTEALIERLKV</sequence>
<dbReference type="PANTHER" id="PTHR11469">
    <property type="entry name" value="GLUCOSE-6-PHOSPHATE ISOMERASE"/>
    <property type="match status" value="1"/>
</dbReference>
<evidence type="ECO:0000256" key="4">
    <source>
        <dbReference type="ARBA" id="ARBA00023152"/>
    </source>
</evidence>
<dbReference type="GO" id="GO:0006096">
    <property type="term" value="P:glycolytic process"/>
    <property type="evidence" value="ECO:0007669"/>
    <property type="project" value="UniProtKB-UniRule"/>
</dbReference>
<dbReference type="eggNOG" id="COG0166">
    <property type="taxonomic scope" value="Bacteria"/>
</dbReference>
<dbReference type="OrthoDB" id="140919at2"/>
<comment type="function">
    <text evidence="7">Catalyzes the reversible isomerization of glucose-6-phosphate to fructose-6-phosphate.</text>
</comment>
<dbReference type="InterPro" id="IPR018189">
    <property type="entry name" value="Phosphoglucose_isomerase_CS"/>
</dbReference>
<dbReference type="GO" id="GO:0051156">
    <property type="term" value="P:glucose 6-phosphate metabolic process"/>
    <property type="evidence" value="ECO:0007669"/>
    <property type="project" value="TreeGrafter"/>
</dbReference>
<dbReference type="InterPro" id="IPR035482">
    <property type="entry name" value="SIS_PGI_2"/>
</dbReference>
<evidence type="ECO:0000256" key="5">
    <source>
        <dbReference type="ARBA" id="ARBA00023235"/>
    </source>
</evidence>
<comment type="subcellular location">
    <subcellularLocation>
        <location evidence="7">Cytoplasm</location>
    </subcellularLocation>
</comment>
<reference evidence="9 10" key="1">
    <citation type="submission" date="2015-10" db="EMBL/GenBank/DDBJ databases">
        <title>Conservation of the essential genome among Caulobacter and Brevundimonas species.</title>
        <authorList>
            <person name="Scott D."/>
            <person name="Ely B."/>
        </authorList>
    </citation>
    <scope>NUCLEOTIDE SEQUENCE [LARGE SCALE GENOMIC DNA]</scope>
    <source>
        <strain evidence="9 10">CB4</strain>
    </source>
</reference>
<dbReference type="UniPathway" id="UPA00138"/>
<dbReference type="EC" id="5.3.1.9" evidence="7"/>
<dbReference type="InterPro" id="IPR035476">
    <property type="entry name" value="SIS_PGI_1"/>
</dbReference>
<feature type="active site" description="Proton donor" evidence="7">
    <location>
        <position position="349"/>
    </location>
</feature>
<keyword evidence="5 7" id="KW-0413">Isomerase</keyword>
<dbReference type="PANTHER" id="PTHR11469:SF1">
    <property type="entry name" value="GLUCOSE-6-PHOSPHATE ISOMERASE"/>
    <property type="match status" value="1"/>
</dbReference>
<keyword evidence="3 7" id="KW-0312">Gluconeogenesis</keyword>
<dbReference type="CDD" id="cd05016">
    <property type="entry name" value="SIS_PGI_2"/>
    <property type="match status" value="1"/>
</dbReference>
<evidence type="ECO:0000256" key="2">
    <source>
        <dbReference type="ARBA" id="ARBA00006604"/>
    </source>
</evidence>
<evidence type="ECO:0000313" key="9">
    <source>
        <dbReference type="EMBL" id="ALL12038.1"/>
    </source>
</evidence>
<dbReference type="PRINTS" id="PR00662">
    <property type="entry name" value="G6PISOMERASE"/>
</dbReference>
<dbReference type="RefSeq" id="WP_062142966.1">
    <property type="nucleotide sequence ID" value="NZ_CP013002.1"/>
</dbReference>
<dbReference type="PROSITE" id="PS51463">
    <property type="entry name" value="P_GLUCOSE_ISOMERASE_3"/>
    <property type="match status" value="1"/>
</dbReference>
<evidence type="ECO:0000256" key="7">
    <source>
        <dbReference type="HAMAP-Rule" id="MF_00473"/>
    </source>
</evidence>
<dbReference type="Proteomes" id="UP000056905">
    <property type="component" value="Chromosome"/>
</dbReference>
<name>A0A0P0NW42_9CAUL</name>
<dbReference type="AlphaFoldDB" id="A0A0P0NW42"/>
<dbReference type="Gene3D" id="1.10.1390.10">
    <property type="match status" value="1"/>
</dbReference>